<accession>A0A9X9BXH9</accession>
<name>A0A9X9BXH9_9GAMM</name>
<dbReference type="RefSeq" id="WP_147839302.1">
    <property type="nucleotide sequence ID" value="NZ_VOUP01000056.1"/>
</dbReference>
<evidence type="ECO:0000313" key="2">
    <source>
        <dbReference type="Proteomes" id="UP000321307"/>
    </source>
</evidence>
<dbReference type="PIRSF" id="PIRSF029202">
    <property type="entry name" value="UCP029202"/>
    <property type="match status" value="1"/>
</dbReference>
<dbReference type="AlphaFoldDB" id="A0A9X9BXH9"/>
<comment type="caution">
    <text evidence="1">The sequence shown here is derived from an EMBL/GenBank/DDBJ whole genome shotgun (WGS) entry which is preliminary data.</text>
</comment>
<protein>
    <submittedName>
        <fullName evidence="1">DUF2184 domain-containing protein</fullName>
    </submittedName>
</protein>
<dbReference type="Pfam" id="PF09950">
    <property type="entry name" value="Major_capside"/>
    <property type="match status" value="1"/>
</dbReference>
<gene>
    <name evidence="1" type="ORF">FOT63_25725</name>
</gene>
<dbReference type="Proteomes" id="UP000321307">
    <property type="component" value="Unassembled WGS sequence"/>
</dbReference>
<sequence>MSARNTIDAAGIQTTGIFLVGELERMDQRLNQPLVSYKYTRDLPFRSDISIEDEVSSFINTDFSSVGGANPTGKNWMGKKGTAIADINVINTPTRNNLSIWAHQLSYTIFELMAAQKAGRPIDEQKFEGLRMKWNMDADEQAYIGDTEIDVPGLLNLPKVTPVAAPAPWTATTDPDVIVQDINLVLSDAWVRSGYAICPSKVGMAPEHFGLLASKKVSSAGNISLLEYIKINCIAYQENGEPLDIVSMKWASKRGAAGAHRLIAYTQDEQFVRFPVVPLLNTPLEYRGVQQSTVYYGKLGQVETPYSNTISYLDIPVA</sequence>
<dbReference type="InterPro" id="IPR020049">
    <property type="entry name" value="Major_capsid-like"/>
</dbReference>
<dbReference type="EMBL" id="VOUP01000056">
    <property type="protein sequence ID" value="TXE22185.1"/>
    <property type="molecule type" value="Genomic_DNA"/>
</dbReference>
<proteinExistence type="predicted"/>
<evidence type="ECO:0000313" key="1">
    <source>
        <dbReference type="EMBL" id="TXE22185.1"/>
    </source>
</evidence>
<reference evidence="1 2" key="1">
    <citation type="submission" date="2019-07" db="EMBL/GenBank/DDBJ databases">
        <title>Serratia strains were isolated from fresh produce.</title>
        <authorList>
            <person name="Cho G.-S."/>
            <person name="Stein M."/>
            <person name="Lee W."/>
            <person name="Suh S.H."/>
            <person name="Franz C.M.A.P."/>
        </authorList>
    </citation>
    <scope>NUCLEOTIDE SEQUENCE [LARGE SCALE GENOMIC DNA]</scope>
    <source>
        <strain evidence="1 2">S17</strain>
    </source>
</reference>
<organism evidence="1 2">
    <name type="scientific">Serratia ureilytica</name>
    <dbReference type="NCBI Taxonomy" id="300181"/>
    <lineage>
        <taxon>Bacteria</taxon>
        <taxon>Pseudomonadati</taxon>
        <taxon>Pseudomonadota</taxon>
        <taxon>Gammaproteobacteria</taxon>
        <taxon>Enterobacterales</taxon>
        <taxon>Yersiniaceae</taxon>
        <taxon>Serratia</taxon>
    </lineage>
</organism>